<evidence type="ECO:0000313" key="3">
    <source>
        <dbReference type="EMBL" id="SVE02022.1"/>
    </source>
</evidence>
<dbReference type="Pfam" id="PF01168">
    <property type="entry name" value="Ala_racemase_N"/>
    <property type="match status" value="1"/>
</dbReference>
<accession>A0A383A2P3</accession>
<organism evidence="3">
    <name type="scientific">marine metagenome</name>
    <dbReference type="NCBI Taxonomy" id="408172"/>
    <lineage>
        <taxon>unclassified sequences</taxon>
        <taxon>metagenomes</taxon>
        <taxon>ecological metagenomes</taxon>
    </lineage>
</organism>
<dbReference type="Gene3D" id="3.20.20.10">
    <property type="entry name" value="Alanine racemase"/>
    <property type="match status" value="1"/>
</dbReference>
<name>A0A383A2P3_9ZZZZ</name>
<keyword evidence="1" id="KW-0663">Pyridoxal phosphate</keyword>
<sequence length="139" mass="16099">MHNVVERLIAIQSEIKELLKKNNSQNKDHNIIIVCKTFSMDKILPLIDAGHVHFGENKVQEAELKWKEVKKKHSNIKLHMVGKLQTNKVKAALNIFDYIHSVDNYKLAEKIVKYEKKLNKKVKTFVQVNIGKESQKNGI</sequence>
<dbReference type="SUPFAM" id="SSF51419">
    <property type="entry name" value="PLP-binding barrel"/>
    <property type="match status" value="1"/>
</dbReference>
<protein>
    <recommendedName>
        <fullName evidence="2">Alanine racemase N-terminal domain-containing protein</fullName>
    </recommendedName>
</protein>
<evidence type="ECO:0000256" key="1">
    <source>
        <dbReference type="ARBA" id="ARBA00022898"/>
    </source>
</evidence>
<dbReference type="GO" id="GO:0030170">
    <property type="term" value="F:pyridoxal phosphate binding"/>
    <property type="evidence" value="ECO:0007669"/>
    <property type="project" value="InterPro"/>
</dbReference>
<dbReference type="InterPro" id="IPR001608">
    <property type="entry name" value="Ala_racemase_N"/>
</dbReference>
<evidence type="ECO:0000259" key="2">
    <source>
        <dbReference type="Pfam" id="PF01168"/>
    </source>
</evidence>
<dbReference type="PANTHER" id="PTHR10146">
    <property type="entry name" value="PROLINE SYNTHETASE CO-TRANSCRIBED BACTERIAL HOMOLOG PROTEIN"/>
    <property type="match status" value="1"/>
</dbReference>
<gene>
    <name evidence="3" type="ORF">METZ01_LOCUS454876</name>
</gene>
<proteinExistence type="predicted"/>
<dbReference type="AlphaFoldDB" id="A0A383A2P3"/>
<feature type="domain" description="Alanine racemase N-terminal" evidence="2">
    <location>
        <begin position="25"/>
        <end position="133"/>
    </location>
</feature>
<dbReference type="EMBL" id="UINC01188683">
    <property type="protein sequence ID" value="SVE02022.1"/>
    <property type="molecule type" value="Genomic_DNA"/>
</dbReference>
<feature type="non-terminal residue" evidence="3">
    <location>
        <position position="139"/>
    </location>
</feature>
<dbReference type="InterPro" id="IPR029066">
    <property type="entry name" value="PLP-binding_barrel"/>
</dbReference>
<dbReference type="PANTHER" id="PTHR10146:SF14">
    <property type="entry name" value="PYRIDOXAL PHOSPHATE HOMEOSTASIS PROTEIN"/>
    <property type="match status" value="1"/>
</dbReference>
<reference evidence="3" key="1">
    <citation type="submission" date="2018-05" db="EMBL/GenBank/DDBJ databases">
        <authorList>
            <person name="Lanie J.A."/>
            <person name="Ng W.-L."/>
            <person name="Kazmierczak K.M."/>
            <person name="Andrzejewski T.M."/>
            <person name="Davidsen T.M."/>
            <person name="Wayne K.J."/>
            <person name="Tettelin H."/>
            <person name="Glass J.I."/>
            <person name="Rusch D."/>
            <person name="Podicherti R."/>
            <person name="Tsui H.-C.T."/>
            <person name="Winkler M.E."/>
        </authorList>
    </citation>
    <scope>NUCLEOTIDE SEQUENCE</scope>
</reference>
<dbReference type="InterPro" id="IPR011078">
    <property type="entry name" value="PyrdxlP_homeostasis"/>
</dbReference>